<gene>
    <name evidence="3" type="ORF">S7711_00791</name>
</gene>
<evidence type="ECO:0000256" key="1">
    <source>
        <dbReference type="SAM" id="MobiDB-lite"/>
    </source>
</evidence>
<feature type="chain" id="PRO_5001771536" evidence="2">
    <location>
        <begin position="21"/>
        <end position="560"/>
    </location>
</feature>
<reference evidence="3 4" key="1">
    <citation type="journal article" date="2014" name="BMC Genomics">
        <title>Comparative genome sequencing reveals chemotype-specific gene clusters in the toxigenic black mold Stachybotrys.</title>
        <authorList>
            <person name="Semeiks J."/>
            <person name="Borek D."/>
            <person name="Otwinowski Z."/>
            <person name="Grishin N.V."/>
        </authorList>
    </citation>
    <scope>NUCLEOTIDE SEQUENCE [LARGE SCALE GENOMIC DNA]</scope>
    <source>
        <strain evidence="4">CBS 109288 / IBT 7711</strain>
    </source>
</reference>
<evidence type="ECO:0000256" key="2">
    <source>
        <dbReference type="SAM" id="SignalP"/>
    </source>
</evidence>
<organism evidence="3 4">
    <name type="scientific">Stachybotrys chartarum (strain CBS 109288 / IBT 7711)</name>
    <name type="common">Toxic black mold</name>
    <name type="synonym">Stilbospora chartarum</name>
    <dbReference type="NCBI Taxonomy" id="1280523"/>
    <lineage>
        <taxon>Eukaryota</taxon>
        <taxon>Fungi</taxon>
        <taxon>Dikarya</taxon>
        <taxon>Ascomycota</taxon>
        <taxon>Pezizomycotina</taxon>
        <taxon>Sordariomycetes</taxon>
        <taxon>Hypocreomycetidae</taxon>
        <taxon>Hypocreales</taxon>
        <taxon>Stachybotryaceae</taxon>
        <taxon>Stachybotrys</taxon>
    </lineage>
</organism>
<feature type="region of interest" description="Disordered" evidence="1">
    <location>
        <begin position="180"/>
        <end position="218"/>
    </location>
</feature>
<dbReference type="HOGENOM" id="CLU_465526_0_0_1"/>
<dbReference type="EMBL" id="KL648402">
    <property type="protein sequence ID" value="KEY70952.1"/>
    <property type="molecule type" value="Genomic_DNA"/>
</dbReference>
<proteinExistence type="predicted"/>
<evidence type="ECO:0000313" key="4">
    <source>
        <dbReference type="Proteomes" id="UP000028045"/>
    </source>
</evidence>
<dbReference type="Proteomes" id="UP000028045">
    <property type="component" value="Unassembled WGS sequence"/>
</dbReference>
<feature type="region of interest" description="Disordered" evidence="1">
    <location>
        <begin position="494"/>
        <end position="535"/>
    </location>
</feature>
<accession>A0A084B073</accession>
<keyword evidence="4" id="KW-1185">Reference proteome</keyword>
<dbReference type="OrthoDB" id="5420777at2759"/>
<dbReference type="AlphaFoldDB" id="A0A084B073"/>
<protein>
    <submittedName>
        <fullName evidence="3">Uncharacterized protein</fullName>
    </submittedName>
</protein>
<evidence type="ECO:0000313" key="3">
    <source>
        <dbReference type="EMBL" id="KEY70952.1"/>
    </source>
</evidence>
<feature type="signal peptide" evidence="2">
    <location>
        <begin position="1"/>
        <end position="20"/>
    </location>
</feature>
<keyword evidence="2" id="KW-0732">Signal</keyword>
<name>A0A084B073_STACB</name>
<sequence>MSRLYDLLLWVACYTTPAIAVNGVVRDALHQHGSRSWGRSNITITTFTPATSQTPTLPAPQWNITSAISTTLPSCIPLDEYEPSTIWVVVHTETVTISGSNTSWTPPYAPLVTPIYCRNLPTAPGFYPPPAYTMPAAEMPTDSGEYATGEDLILTATKTRTAAPHKGRPVVTLTTTDKNPAVVSRDPIPDYIGQPWDNSGTPGPKGGDSNDDITSPRPPFTVSVGFEDVVINDSTFHNLLPDQTTVVVVDQGTFTIFPTAVVGEGATVAKTPPPGGVATVVQPVETQLGGEAVRISGSQAVVIDKTIGLPTVAITTRINGVDVVVEPSRIVVGHDTLTFSVDRPHPTNIIVIGGDTVTAIGPSIIQLRSSTYTYGQGIPATTVNVDGHPLVIETSGAVIDGVTIGGASLPATAGNYVRIGGVTVTVIESTAVVIDGRTFSIGPGATEVTTVIGTETIRIGPDGIALASTTLAMPFDVGVVTTISPSGTWADARATETGASTTRAQANEDDSNGNTNRDEDERINVNGVAEDDDSRGASIRPIARSLLSGLMLMINYMLVF</sequence>